<organism evidence="11 12">
    <name type="scientific">Trichoplax adhaerens</name>
    <name type="common">Trichoplax reptans</name>
    <dbReference type="NCBI Taxonomy" id="10228"/>
    <lineage>
        <taxon>Eukaryota</taxon>
        <taxon>Metazoa</taxon>
        <taxon>Placozoa</taxon>
        <taxon>Uniplacotomia</taxon>
        <taxon>Trichoplacea</taxon>
        <taxon>Trichoplacidae</taxon>
        <taxon>Trichoplax</taxon>
    </lineage>
</organism>
<evidence type="ECO:0000256" key="7">
    <source>
        <dbReference type="ARBA" id="ARBA00034100"/>
    </source>
</evidence>
<keyword evidence="2" id="KW-0597">Phosphoprotein</keyword>
<evidence type="ECO:0000256" key="6">
    <source>
        <dbReference type="ARBA" id="ARBA00023273"/>
    </source>
</evidence>
<dbReference type="HOGENOM" id="CLU_057051_0_0_1"/>
<evidence type="ECO:0000256" key="2">
    <source>
        <dbReference type="ARBA" id="ARBA00022553"/>
    </source>
</evidence>
<reference evidence="11 12" key="1">
    <citation type="journal article" date="2008" name="Nature">
        <title>The Trichoplax genome and the nature of placozoans.</title>
        <authorList>
            <person name="Srivastava M."/>
            <person name="Begovic E."/>
            <person name="Chapman J."/>
            <person name="Putnam N.H."/>
            <person name="Hellsten U."/>
            <person name="Kawashima T."/>
            <person name="Kuo A."/>
            <person name="Mitros T."/>
            <person name="Salamov A."/>
            <person name="Carpenter M.L."/>
            <person name="Signorovitch A.Y."/>
            <person name="Moreno M.A."/>
            <person name="Kamm K."/>
            <person name="Grimwood J."/>
            <person name="Schmutz J."/>
            <person name="Shapiro H."/>
            <person name="Grigoriev I.V."/>
            <person name="Buss L.W."/>
            <person name="Schierwater B."/>
            <person name="Dellaporta S.L."/>
            <person name="Rokhsar D.S."/>
        </authorList>
    </citation>
    <scope>NUCLEOTIDE SEQUENCE [LARGE SCALE GENOMIC DNA]</scope>
    <source>
        <strain evidence="11 12">Grell-BS-1999</strain>
    </source>
</reference>
<dbReference type="GeneID" id="6753654"/>
<dbReference type="SMART" id="SM00225">
    <property type="entry name" value="BTB"/>
    <property type="match status" value="1"/>
</dbReference>
<dbReference type="PANTHER" id="PTHR14499">
    <property type="entry name" value="POTASSIUM CHANNEL TETRAMERIZATION DOMAIN-CONTAINING"/>
    <property type="match status" value="1"/>
</dbReference>
<dbReference type="SUPFAM" id="SSF54695">
    <property type="entry name" value="POZ domain"/>
    <property type="match status" value="1"/>
</dbReference>
<dbReference type="Pfam" id="PF23110">
    <property type="entry name" value="H1_KCTD8_12_16"/>
    <property type="match status" value="1"/>
</dbReference>
<dbReference type="EMBL" id="DS985245">
    <property type="protein sequence ID" value="EDV24983.1"/>
    <property type="molecule type" value="Genomic_DNA"/>
</dbReference>
<dbReference type="InterPro" id="IPR011333">
    <property type="entry name" value="SKP1/BTB/POZ_sf"/>
</dbReference>
<dbReference type="GO" id="GO:0042734">
    <property type="term" value="C:presynaptic membrane"/>
    <property type="evidence" value="ECO:0007669"/>
    <property type="project" value="UniProtKB-SubCell"/>
</dbReference>
<evidence type="ECO:0000256" key="5">
    <source>
        <dbReference type="ARBA" id="ARBA00023257"/>
    </source>
</evidence>
<dbReference type="Proteomes" id="UP000009022">
    <property type="component" value="Unassembled WGS sequence"/>
</dbReference>
<evidence type="ECO:0000256" key="9">
    <source>
        <dbReference type="ARBA" id="ARBA00057758"/>
    </source>
</evidence>
<evidence type="ECO:0000256" key="8">
    <source>
        <dbReference type="ARBA" id="ARBA00034111"/>
    </source>
</evidence>
<dbReference type="InterPro" id="IPR003131">
    <property type="entry name" value="T1-type_BTB"/>
</dbReference>
<name>B3RY70_TRIAD</name>
<dbReference type="AlphaFoldDB" id="B3RY70"/>
<dbReference type="STRING" id="10228.B3RY70"/>
<dbReference type="Gene3D" id="3.30.710.10">
    <property type="entry name" value="Potassium Channel Kv1.1, Chain A"/>
    <property type="match status" value="1"/>
</dbReference>
<evidence type="ECO:0000256" key="1">
    <source>
        <dbReference type="ARBA" id="ARBA00022475"/>
    </source>
</evidence>
<dbReference type="Pfam" id="PF02214">
    <property type="entry name" value="BTB_2"/>
    <property type="match status" value="1"/>
</dbReference>
<evidence type="ECO:0000256" key="4">
    <source>
        <dbReference type="ARBA" id="ARBA00023136"/>
    </source>
</evidence>
<feature type="domain" description="BTB" evidence="10">
    <location>
        <begin position="13"/>
        <end position="114"/>
    </location>
</feature>
<dbReference type="GO" id="GO:0051260">
    <property type="term" value="P:protein homooligomerization"/>
    <property type="evidence" value="ECO:0007669"/>
    <property type="project" value="InterPro"/>
</dbReference>
<dbReference type="InterPro" id="IPR000210">
    <property type="entry name" value="BTB/POZ_dom"/>
</dbReference>
<evidence type="ECO:0000313" key="11">
    <source>
        <dbReference type="EMBL" id="EDV24983.1"/>
    </source>
</evidence>
<evidence type="ECO:0000259" key="10">
    <source>
        <dbReference type="SMART" id="SM00225"/>
    </source>
</evidence>
<keyword evidence="6" id="KW-0966">Cell projection</keyword>
<dbReference type="PANTHER" id="PTHR14499:SF136">
    <property type="entry name" value="GH08630P"/>
    <property type="match status" value="1"/>
</dbReference>
<proteinExistence type="predicted"/>
<dbReference type="eggNOG" id="KOG2723">
    <property type="taxonomic scope" value="Eukaryota"/>
</dbReference>
<sequence length="230" mass="26460">MQVNQVSSEQFPSIIDLNVGGQLYTTSLSILVKDPKSLLGAMFSGRQRIARDARGRYFIDRDGALFRYVLDYLRNSKLCLPEEFIERERLLCEAEYYKIEGLIEALREKTNIGRQKGILSLSYRGTYAFGRDGLADVKFRKIHRILVCGNVTLTREVFEDTLNETRDPDRSDNSYSSRFYLKHGHLEKAFDLLAEKGFDLIASHAGGAGHDGESDETKWNHFIEYIFQRK</sequence>
<dbReference type="GO" id="GO:0045211">
    <property type="term" value="C:postsynaptic membrane"/>
    <property type="evidence" value="ECO:0007669"/>
    <property type="project" value="UniProtKB-SubCell"/>
</dbReference>
<dbReference type="OrthoDB" id="2414723at2759"/>
<dbReference type="RefSeq" id="XP_002112873.1">
    <property type="nucleotide sequence ID" value="XM_002112837.1"/>
</dbReference>
<dbReference type="OMA" id="WEMFSEK"/>
<dbReference type="PhylomeDB" id="B3RY70"/>
<protein>
    <recommendedName>
        <fullName evidence="10">BTB domain-containing protein</fullName>
    </recommendedName>
</protein>
<dbReference type="KEGG" id="tad:TRIADDRAFT_25991"/>
<accession>B3RY70</accession>
<evidence type="ECO:0000313" key="12">
    <source>
        <dbReference type="Proteomes" id="UP000009022"/>
    </source>
</evidence>
<comment type="function">
    <text evidence="9">Auxiliary subunit of GABA-B receptors that determine the pharmacology and kinetics of the receptor response. Increases agonist potency and markedly alter the G-protein signaling of the receptors by accelerating onset and promoting desensitization.</text>
</comment>
<dbReference type="CDD" id="cd22204">
    <property type="entry name" value="H1_KCTD12-like"/>
    <property type="match status" value="1"/>
</dbReference>
<comment type="subcellular location">
    <subcellularLocation>
        <location evidence="7">Postsynaptic cell membrane</location>
    </subcellularLocation>
    <subcellularLocation>
        <location evidence="8">Presynaptic cell membrane</location>
    </subcellularLocation>
</comment>
<evidence type="ECO:0000256" key="3">
    <source>
        <dbReference type="ARBA" id="ARBA00023018"/>
    </source>
</evidence>
<keyword evidence="3" id="KW-0770">Synapse</keyword>
<keyword evidence="1" id="KW-1003">Cell membrane</keyword>
<dbReference type="InterPro" id="IPR057093">
    <property type="entry name" value="H1_KCTD8_12_16"/>
</dbReference>
<gene>
    <name evidence="11" type="ORF">TRIADDRAFT_25991</name>
</gene>
<keyword evidence="12" id="KW-1185">Reference proteome</keyword>
<keyword evidence="4" id="KW-0472">Membrane</keyword>
<dbReference type="InParanoid" id="B3RY70"/>
<dbReference type="CDD" id="cd18367">
    <property type="entry name" value="BTB_POZ_KCTD8-like"/>
    <property type="match status" value="1"/>
</dbReference>
<dbReference type="CTD" id="6753654"/>
<keyword evidence="5" id="KW-0628">Postsynaptic cell membrane</keyword>